<dbReference type="InterPro" id="IPR045091">
    <property type="entry name" value="Mad2-like"/>
</dbReference>
<reference evidence="3" key="1">
    <citation type="submission" date="2022-03" db="EMBL/GenBank/DDBJ databases">
        <authorList>
            <person name="Legras J.-L."/>
            <person name="Devillers H."/>
            <person name="Grondin C."/>
        </authorList>
    </citation>
    <scope>NUCLEOTIDE SEQUENCE</scope>
    <source>
        <strain evidence="3">CLIB 1423</strain>
    </source>
</reference>
<evidence type="ECO:0000256" key="1">
    <source>
        <dbReference type="ARBA" id="ARBA00010348"/>
    </source>
</evidence>
<dbReference type="PANTHER" id="PTHR11842:SF10">
    <property type="entry name" value="MITOTIC SPINDLE ASSEMBLY CHECKPOINT PROTEIN MAD2B"/>
    <property type="match status" value="1"/>
</dbReference>
<sequence>MPAFTLPNIILTLKELLIVWLNQIIYHNSIYEPEIFNKRLAFDLIVYVSRNPALNEYLEKLVDQFLEILLTGANCGEGGKVNQLMVMLYDAKTNRDKERYTMKFNQFINLKPAIPTRDNFKLAEFLASRDQSTVIEIPNFTWEEVYSQFKYLLFQQQNELERKKLKRKKEIPIEQDLFFKILMDVDESLPLDSKKEWVKLNSSGAGEGNSKLRFVPVAEVDTGFLSFGLQNEYVRN</sequence>
<accession>A0A9P0QR84</accession>
<organism evidence="3 4">
    <name type="scientific">[Candida] railenensis</name>
    <dbReference type="NCBI Taxonomy" id="45579"/>
    <lineage>
        <taxon>Eukaryota</taxon>
        <taxon>Fungi</taxon>
        <taxon>Dikarya</taxon>
        <taxon>Ascomycota</taxon>
        <taxon>Saccharomycotina</taxon>
        <taxon>Pichiomycetes</taxon>
        <taxon>Debaryomycetaceae</taxon>
        <taxon>Kurtzmaniella</taxon>
    </lineage>
</organism>
<keyword evidence="4" id="KW-1185">Reference proteome</keyword>
<dbReference type="InterPro" id="IPR036570">
    <property type="entry name" value="HORMA_dom_sf"/>
</dbReference>
<comment type="similarity">
    <text evidence="1">Belongs to the MAD2 family.</text>
</comment>
<gene>
    <name evidence="3" type="ORF">CLIB1423_09S03026</name>
</gene>
<dbReference type="Proteomes" id="UP000837801">
    <property type="component" value="Unassembled WGS sequence"/>
</dbReference>
<protein>
    <recommendedName>
        <fullName evidence="2">HORMA domain-containing protein</fullName>
    </recommendedName>
</protein>
<dbReference type="AlphaFoldDB" id="A0A9P0QR84"/>
<dbReference type="PROSITE" id="PS50815">
    <property type="entry name" value="HORMA"/>
    <property type="match status" value="1"/>
</dbReference>
<name>A0A9P0QR84_9ASCO</name>
<dbReference type="Gene3D" id="3.30.900.10">
    <property type="entry name" value="HORMA domain"/>
    <property type="match status" value="1"/>
</dbReference>
<dbReference type="EMBL" id="CAKXYY010000009">
    <property type="protein sequence ID" value="CAH2353111.1"/>
    <property type="molecule type" value="Genomic_DNA"/>
</dbReference>
<proteinExistence type="inferred from homology"/>
<evidence type="ECO:0000313" key="4">
    <source>
        <dbReference type="Proteomes" id="UP000837801"/>
    </source>
</evidence>
<dbReference type="PANTHER" id="PTHR11842">
    <property type="entry name" value="MITOTIC SPINDLE ASSEMBLY CHECKPOINT PROTEIN MAD2"/>
    <property type="match status" value="1"/>
</dbReference>
<feature type="domain" description="HORMA" evidence="2">
    <location>
        <begin position="7"/>
        <end position="231"/>
    </location>
</feature>
<evidence type="ECO:0000313" key="3">
    <source>
        <dbReference type="EMBL" id="CAH2353111.1"/>
    </source>
</evidence>
<dbReference type="OrthoDB" id="21254at2759"/>
<evidence type="ECO:0000259" key="2">
    <source>
        <dbReference type="PROSITE" id="PS50815"/>
    </source>
</evidence>
<dbReference type="GO" id="GO:0016035">
    <property type="term" value="C:zeta DNA polymerase complex"/>
    <property type="evidence" value="ECO:0007669"/>
    <property type="project" value="TreeGrafter"/>
</dbReference>
<comment type="caution">
    <text evidence="3">The sequence shown here is derived from an EMBL/GenBank/DDBJ whole genome shotgun (WGS) entry which is preliminary data.</text>
</comment>
<dbReference type="InterPro" id="IPR003511">
    <property type="entry name" value="HORMA_dom"/>
</dbReference>
<dbReference type="SUPFAM" id="SSF56019">
    <property type="entry name" value="The spindle assembly checkpoint protein mad2"/>
    <property type="match status" value="1"/>
</dbReference>